<keyword evidence="5 11" id="KW-0949">S-adenosyl-L-methionine</keyword>
<evidence type="ECO:0000256" key="9">
    <source>
        <dbReference type="ARBA" id="ARBA00023128"/>
    </source>
</evidence>
<dbReference type="GO" id="GO:0003723">
    <property type="term" value="F:RNA binding"/>
    <property type="evidence" value="ECO:0007669"/>
    <property type="project" value="UniProtKB-UniRule"/>
</dbReference>
<protein>
    <recommendedName>
        <fullName evidence="12">rRNA adenine N(6)-methyltransferase</fullName>
        <ecNumber evidence="12">2.1.1.-</ecNumber>
    </recommendedName>
</protein>
<keyword evidence="6 11" id="KW-0694">RNA-binding</keyword>
<gene>
    <name evidence="14" type="primary">LOC105367599</name>
</gene>
<dbReference type="GO" id="GO:0005759">
    <property type="term" value="C:mitochondrial matrix"/>
    <property type="evidence" value="ECO:0007669"/>
    <property type="project" value="TreeGrafter"/>
</dbReference>
<keyword evidence="3 11" id="KW-0489">Methyltransferase</keyword>
<evidence type="ECO:0000313" key="14">
    <source>
        <dbReference type="RefSeq" id="XP_011504668.1"/>
    </source>
</evidence>
<feature type="binding site" evidence="11">
    <location>
        <position position="113"/>
    </location>
    <ligand>
        <name>S-adenosyl-L-methionine</name>
        <dbReference type="ChEBI" id="CHEBI:59789"/>
    </ligand>
</feature>
<comment type="subcellular location">
    <subcellularLocation>
        <location evidence="1">Mitochondrion</location>
    </subcellularLocation>
</comment>
<keyword evidence="2 12" id="KW-0698">rRNA processing</keyword>
<dbReference type="EC" id="2.1.1.-" evidence="12"/>
<dbReference type="PROSITE" id="PS51689">
    <property type="entry name" value="SAM_RNA_A_N6_MT"/>
    <property type="match status" value="1"/>
</dbReference>
<dbReference type="GO" id="GO:0000179">
    <property type="term" value="F:rRNA (adenine-N6,N6-)-dimethyltransferase activity"/>
    <property type="evidence" value="ECO:0007669"/>
    <property type="project" value="UniProtKB-UniRule"/>
</dbReference>
<organism evidence="13 14">
    <name type="scientific">Ceratosolen solmsi marchali</name>
    <dbReference type="NCBI Taxonomy" id="326594"/>
    <lineage>
        <taxon>Eukaryota</taxon>
        <taxon>Metazoa</taxon>
        <taxon>Ecdysozoa</taxon>
        <taxon>Arthropoda</taxon>
        <taxon>Hexapoda</taxon>
        <taxon>Insecta</taxon>
        <taxon>Pterygota</taxon>
        <taxon>Neoptera</taxon>
        <taxon>Endopterygota</taxon>
        <taxon>Hymenoptera</taxon>
        <taxon>Apocrita</taxon>
        <taxon>Proctotrupomorpha</taxon>
        <taxon>Chalcidoidea</taxon>
        <taxon>Agaonidae</taxon>
        <taxon>Agaoninae</taxon>
        <taxon>Ceratosolen</taxon>
    </lineage>
</organism>
<accession>A0AAJ7E1S6</accession>
<keyword evidence="9" id="KW-0496">Mitochondrion</keyword>
<evidence type="ECO:0000256" key="10">
    <source>
        <dbReference type="ARBA" id="ARBA00023163"/>
    </source>
</evidence>
<evidence type="ECO:0000256" key="7">
    <source>
        <dbReference type="ARBA" id="ARBA00022946"/>
    </source>
</evidence>
<evidence type="ECO:0000256" key="2">
    <source>
        <dbReference type="ARBA" id="ARBA00022552"/>
    </source>
</evidence>
<dbReference type="GO" id="GO:0034246">
    <property type="term" value="F:mitochondrial transcription factor activity"/>
    <property type="evidence" value="ECO:0007669"/>
    <property type="project" value="TreeGrafter"/>
</dbReference>
<keyword evidence="10" id="KW-0804">Transcription</keyword>
<name>A0AAJ7E1S6_9HYME</name>
<dbReference type="Gene3D" id="3.40.50.150">
    <property type="entry name" value="Vaccinia Virus protein VP39"/>
    <property type="match status" value="1"/>
</dbReference>
<evidence type="ECO:0000256" key="5">
    <source>
        <dbReference type="ARBA" id="ARBA00022691"/>
    </source>
</evidence>
<evidence type="ECO:0000256" key="12">
    <source>
        <dbReference type="RuleBase" id="RU362106"/>
    </source>
</evidence>
<comment type="similarity">
    <text evidence="11 12">Belongs to the class I-like SAM-binding methyltransferase superfamily. rRNA adenine N(6)-methyltransferase family.</text>
</comment>
<sequence length="358" mass="42375">MVTGNMQLQKLKNKKINLNNQKSKVISKHVSKFLQKTNQEHFVDIIPKRLLQNNCNKNSLLYLVDPSTAKDLTSIISPELLQDHYSVIECNPGLGLLTQELLNIGIQHITLLEKCVNFYNSNSPLYAIVLKYNTRLTLKYIPFNSFCLLSLRNKYLYQYDTEKSVISYSKYKRIAYIIPVANKTSISLIIYNFCNQTKLFDNRSIFYLIVSSSIWKDLYENVEKTYTQFSKHYNRYYIILKLFFNITLLGNLSRKAFLPWPNYDLNNCNINDSDFLMVIKMEPKLQYLFTKIDLKHFWYFLRYCMRSKTTRVIVELEKLVPGCGMRLILNNMNMCTRFKDLNPNQLLTLFNEFKSWPE</sequence>
<proteinExistence type="inferred from homology"/>
<dbReference type="PANTHER" id="PTHR11727:SF13">
    <property type="entry name" value="DIMETHYLADENOSINE TRANSFERASE 2, MITOCHONDRIAL"/>
    <property type="match status" value="1"/>
</dbReference>
<dbReference type="GO" id="GO:0006391">
    <property type="term" value="P:transcription initiation at mitochondrial promoter"/>
    <property type="evidence" value="ECO:0007669"/>
    <property type="project" value="TreeGrafter"/>
</dbReference>
<dbReference type="SUPFAM" id="SSF53335">
    <property type="entry name" value="S-adenosyl-L-methionine-dependent methyltransferases"/>
    <property type="match status" value="1"/>
</dbReference>
<dbReference type="RefSeq" id="XP_011504668.1">
    <property type="nucleotide sequence ID" value="XM_011506366.1"/>
</dbReference>
<keyword evidence="8" id="KW-0805">Transcription regulation</keyword>
<dbReference type="Proteomes" id="UP000695007">
    <property type="component" value="Unplaced"/>
</dbReference>
<dbReference type="InterPro" id="IPR001737">
    <property type="entry name" value="KsgA/Erm"/>
</dbReference>
<evidence type="ECO:0000256" key="11">
    <source>
        <dbReference type="PROSITE-ProRule" id="PRU01026"/>
    </source>
</evidence>
<evidence type="ECO:0000256" key="4">
    <source>
        <dbReference type="ARBA" id="ARBA00022679"/>
    </source>
</evidence>
<evidence type="ECO:0000256" key="8">
    <source>
        <dbReference type="ARBA" id="ARBA00023015"/>
    </source>
</evidence>
<keyword evidence="4 11" id="KW-0808">Transferase</keyword>
<feature type="binding site" evidence="11">
    <location>
        <position position="63"/>
    </location>
    <ligand>
        <name>S-adenosyl-L-methionine</name>
        <dbReference type="ChEBI" id="CHEBI:59789"/>
    </ligand>
</feature>
<dbReference type="CTD" id="41228"/>
<dbReference type="InterPro" id="IPR029063">
    <property type="entry name" value="SAM-dependent_MTases_sf"/>
</dbReference>
<evidence type="ECO:0000256" key="6">
    <source>
        <dbReference type="ARBA" id="ARBA00022884"/>
    </source>
</evidence>
<keyword evidence="13" id="KW-1185">Reference proteome</keyword>
<evidence type="ECO:0000256" key="1">
    <source>
        <dbReference type="ARBA" id="ARBA00004173"/>
    </source>
</evidence>
<dbReference type="PANTHER" id="PTHR11727">
    <property type="entry name" value="DIMETHYLADENOSINE TRANSFERASE"/>
    <property type="match status" value="1"/>
</dbReference>
<dbReference type="PIRSF" id="PIRSF027833">
    <property type="entry name" value="MtTFB2"/>
    <property type="match status" value="1"/>
</dbReference>
<keyword evidence="7" id="KW-0809">Transit peptide</keyword>
<dbReference type="Pfam" id="PF00398">
    <property type="entry name" value="RrnaAD"/>
    <property type="match status" value="1"/>
</dbReference>
<dbReference type="GeneID" id="105367599"/>
<evidence type="ECO:0000313" key="13">
    <source>
        <dbReference type="Proteomes" id="UP000695007"/>
    </source>
</evidence>
<dbReference type="AlphaFoldDB" id="A0AAJ7E1S6"/>
<evidence type="ECO:0000256" key="3">
    <source>
        <dbReference type="ARBA" id="ARBA00022603"/>
    </source>
</evidence>
<reference evidence="14" key="1">
    <citation type="submission" date="2025-08" db="UniProtKB">
        <authorList>
            <consortium name="RefSeq"/>
        </authorList>
    </citation>
    <scope>IDENTIFICATION</scope>
</reference>
<comment type="caution">
    <text evidence="11">Lacks conserved residue(s) required for the propagation of feature annotation.</text>
</comment>
<dbReference type="KEGG" id="csol:105367599"/>
<feature type="non-terminal residue" evidence="14">
    <location>
        <position position="358"/>
    </location>
</feature>